<dbReference type="GO" id="GO:0015035">
    <property type="term" value="F:protein-disulfide reductase activity"/>
    <property type="evidence" value="ECO:0007669"/>
    <property type="project" value="UniProtKB-UniRule"/>
</dbReference>
<dbReference type="Gene3D" id="1.20.1550.10">
    <property type="entry name" value="DsbB-like"/>
    <property type="match status" value="1"/>
</dbReference>
<reference evidence="16 17" key="1">
    <citation type="journal article" date="2016" name="Appl. Environ. Microbiol.">
        <title>Lack of Overt Genome Reduction in the Bryostatin-Producing Bryozoan Symbiont "Candidatus Endobugula sertula".</title>
        <authorList>
            <person name="Miller I.J."/>
            <person name="Vanee N."/>
            <person name="Fong S.S."/>
            <person name="Lim-Fong G.E."/>
            <person name="Kwan J.C."/>
        </authorList>
    </citation>
    <scope>NUCLEOTIDE SEQUENCE [LARGE SCALE GENOMIC DNA]</scope>
    <source>
        <strain evidence="16">AB1-4</strain>
    </source>
</reference>
<sequence>MNIYSRWYIFGILGSLVLLAIAYFYFQLYLELVPCPLCMFQRAALVCIILFCLLALIHQPGLVGLKIYNALIFIASATGIGLAGRQVWLQYYPLGPDTTCGIDPIYRWTESISEDYGFMEMIVTVLKGRGDCAEINWDWLGISIGGWMLLVFTAMAVLTFYLTVKKQPY</sequence>
<evidence type="ECO:0000313" key="17">
    <source>
        <dbReference type="Proteomes" id="UP000242502"/>
    </source>
</evidence>
<keyword evidence="7 14" id="KW-0249">Electron transport</keyword>
<dbReference type="GO" id="GO:0005886">
    <property type="term" value="C:plasma membrane"/>
    <property type="evidence" value="ECO:0007669"/>
    <property type="project" value="UniProtKB-SubCell"/>
</dbReference>
<evidence type="ECO:0000256" key="13">
    <source>
        <dbReference type="ARBA" id="ARBA00023284"/>
    </source>
</evidence>
<keyword evidence="3 14" id="KW-0813">Transport</keyword>
<keyword evidence="6 14" id="KW-0812">Transmembrane</keyword>
<name>A0A1D2QQD6_9GAMM</name>
<evidence type="ECO:0000256" key="5">
    <source>
        <dbReference type="ARBA" id="ARBA00022519"/>
    </source>
</evidence>
<evidence type="ECO:0000256" key="14">
    <source>
        <dbReference type="HAMAP-Rule" id="MF_00286"/>
    </source>
</evidence>
<dbReference type="STRING" id="62101.AB835_06970"/>
<keyword evidence="10 14" id="KW-0472">Membrane</keyword>
<feature type="topological domain" description="Cytoplasmic" evidence="14">
    <location>
        <begin position="166"/>
        <end position="169"/>
    </location>
</feature>
<dbReference type="GO" id="GO:0009055">
    <property type="term" value="F:electron transfer activity"/>
    <property type="evidence" value="ECO:0007669"/>
    <property type="project" value="UniProtKB-UniRule"/>
</dbReference>
<dbReference type="AlphaFoldDB" id="A0A1D2QQD6"/>
<dbReference type="HAMAP" id="MF_00286">
    <property type="entry name" value="DsbB"/>
    <property type="match status" value="1"/>
</dbReference>
<feature type="disulfide bond" description="Redox-active" evidence="14">
    <location>
        <begin position="35"/>
        <end position="38"/>
    </location>
</feature>
<keyword evidence="13 14" id="KW-0676">Redox-active center</keyword>
<dbReference type="InterPro" id="IPR003752">
    <property type="entry name" value="DiS_bond_form_DsbB/BdbC"/>
</dbReference>
<accession>A0A1D2QQD6</accession>
<evidence type="ECO:0000256" key="9">
    <source>
        <dbReference type="ARBA" id="ARBA00023002"/>
    </source>
</evidence>
<comment type="function">
    <text evidence="14">Required for disulfide bond formation in some periplasmic proteins. Acts by oxidizing the DsbA protein.</text>
</comment>
<evidence type="ECO:0000256" key="1">
    <source>
        <dbReference type="ARBA" id="ARBA00004429"/>
    </source>
</evidence>
<keyword evidence="8 14" id="KW-1133">Transmembrane helix</keyword>
<comment type="caution">
    <text evidence="14">Lacks conserved residue(s) required for the propagation of feature annotation.</text>
</comment>
<feature type="transmembrane region" description="Helical" evidence="15">
    <location>
        <begin position="39"/>
        <end position="57"/>
    </location>
</feature>
<feature type="topological domain" description="Cytoplasmic" evidence="14">
    <location>
        <begin position="61"/>
        <end position="66"/>
    </location>
</feature>
<dbReference type="GO" id="GO:0006457">
    <property type="term" value="P:protein folding"/>
    <property type="evidence" value="ECO:0007669"/>
    <property type="project" value="InterPro"/>
</dbReference>
<comment type="similarity">
    <text evidence="2 14">Belongs to the DsbB family.</text>
</comment>
<evidence type="ECO:0000256" key="4">
    <source>
        <dbReference type="ARBA" id="ARBA00022475"/>
    </source>
</evidence>
<dbReference type="PANTHER" id="PTHR36570:SF3">
    <property type="entry name" value="DISULFIDE BOND FORMATION PROTEIN B"/>
    <property type="match status" value="1"/>
</dbReference>
<dbReference type="InterPro" id="IPR023380">
    <property type="entry name" value="DsbB-like_sf"/>
</dbReference>
<evidence type="ECO:0000256" key="7">
    <source>
        <dbReference type="ARBA" id="ARBA00022982"/>
    </source>
</evidence>
<dbReference type="InterPro" id="IPR050183">
    <property type="entry name" value="DsbB"/>
</dbReference>
<dbReference type="PANTHER" id="PTHR36570">
    <property type="entry name" value="DISULFIDE BOND FORMATION PROTEIN B"/>
    <property type="match status" value="1"/>
</dbReference>
<dbReference type="EMBL" id="MDLC01000020">
    <property type="protein sequence ID" value="ODS23796.1"/>
    <property type="molecule type" value="Genomic_DNA"/>
</dbReference>
<feature type="topological domain" description="Cytoplasmic" evidence="14">
    <location>
        <begin position="1"/>
        <end position="7"/>
    </location>
</feature>
<dbReference type="InterPro" id="IPR022920">
    <property type="entry name" value="Disulphide_bond_form_DsbB"/>
</dbReference>
<feature type="transmembrane region" description="Helical" evidence="15">
    <location>
        <begin position="7"/>
        <end position="27"/>
    </location>
</feature>
<gene>
    <name evidence="14" type="primary">dsbB</name>
    <name evidence="16" type="ORF">AB835_06970</name>
</gene>
<evidence type="ECO:0000313" key="16">
    <source>
        <dbReference type="EMBL" id="ODS23796.1"/>
    </source>
</evidence>
<comment type="caution">
    <text evidence="16">The sequence shown here is derived from an EMBL/GenBank/DDBJ whole genome shotgun (WGS) entry which is preliminary data.</text>
</comment>
<protein>
    <recommendedName>
        <fullName evidence="14">Disulfide bond formation protein B</fullName>
    </recommendedName>
    <alternativeName>
        <fullName evidence="14">Disulfide oxidoreductase</fullName>
    </alternativeName>
</protein>
<keyword evidence="9 14" id="KW-0560">Oxidoreductase</keyword>
<dbReference type="Proteomes" id="UP000242502">
    <property type="component" value="Unassembled WGS sequence"/>
</dbReference>
<keyword evidence="4 14" id="KW-1003">Cell membrane</keyword>
<keyword evidence="11 14" id="KW-1015">Disulfide bond</keyword>
<keyword evidence="5" id="KW-0997">Cell inner membrane</keyword>
<comment type="subcellular location">
    <subcellularLocation>
        <location evidence="1">Cell inner membrane</location>
        <topology evidence="1">Multi-pass membrane protein</topology>
    </subcellularLocation>
    <subcellularLocation>
        <location evidence="14">Cell membrane</location>
        <topology evidence="14">Multi-pass membrane protein</topology>
    </subcellularLocation>
</comment>
<feature type="transmembrane region" description="Helical" evidence="15">
    <location>
        <begin position="69"/>
        <end position="88"/>
    </location>
</feature>
<proteinExistence type="inferred from homology"/>
<evidence type="ECO:0000256" key="10">
    <source>
        <dbReference type="ARBA" id="ARBA00023136"/>
    </source>
</evidence>
<evidence type="ECO:0000256" key="12">
    <source>
        <dbReference type="ARBA" id="ARBA00023186"/>
    </source>
</evidence>
<evidence type="ECO:0000256" key="15">
    <source>
        <dbReference type="SAM" id="Phobius"/>
    </source>
</evidence>
<evidence type="ECO:0000256" key="8">
    <source>
        <dbReference type="ARBA" id="ARBA00022989"/>
    </source>
</evidence>
<feature type="topological domain" description="Periplasmic" evidence="14">
    <location>
        <begin position="26"/>
        <end position="43"/>
    </location>
</feature>
<keyword evidence="12 14" id="KW-0143">Chaperone</keyword>
<evidence type="ECO:0000256" key="2">
    <source>
        <dbReference type="ARBA" id="ARBA00008823"/>
    </source>
</evidence>
<dbReference type="SUPFAM" id="SSF158442">
    <property type="entry name" value="DsbB-like"/>
    <property type="match status" value="1"/>
</dbReference>
<evidence type="ECO:0000256" key="3">
    <source>
        <dbReference type="ARBA" id="ARBA00022448"/>
    </source>
</evidence>
<organism evidence="16 17">
    <name type="scientific">Candidatus Endobugula sertula</name>
    <name type="common">Bugula neritina bacterial symbiont</name>
    <dbReference type="NCBI Taxonomy" id="62101"/>
    <lineage>
        <taxon>Bacteria</taxon>
        <taxon>Pseudomonadati</taxon>
        <taxon>Pseudomonadota</taxon>
        <taxon>Gammaproteobacteria</taxon>
        <taxon>Cellvibrionales</taxon>
        <taxon>Cellvibrionaceae</taxon>
        <taxon>Candidatus Endobugula</taxon>
    </lineage>
</organism>
<dbReference type="Pfam" id="PF02600">
    <property type="entry name" value="DsbB"/>
    <property type="match status" value="1"/>
</dbReference>
<evidence type="ECO:0000256" key="6">
    <source>
        <dbReference type="ARBA" id="ARBA00022692"/>
    </source>
</evidence>
<feature type="transmembrane region" description="Helical" evidence="15">
    <location>
        <begin position="144"/>
        <end position="164"/>
    </location>
</feature>
<evidence type="ECO:0000256" key="11">
    <source>
        <dbReference type="ARBA" id="ARBA00023157"/>
    </source>
</evidence>